<dbReference type="RefSeq" id="WP_218631897.1">
    <property type="nucleotide sequence ID" value="NZ_JAHVAH010000001.1"/>
</dbReference>
<proteinExistence type="predicted"/>
<dbReference type="PANTHER" id="PTHR45458">
    <property type="entry name" value="SHORT-CHAIN DEHYDROGENASE/REDUCTASE SDR"/>
    <property type="match status" value="1"/>
</dbReference>
<sequence length="221" mass="23162">MPTIVITGASRGIGKGLAKAYAADGWTVIATARRKADLEELSTIDGVEALPLDVADAGSRDAFVVKVGDRPVDVLLNNAGILDGGPGNVDDWQQSFLVNTIAPYLLSRALANNVAASDKKVIALMSSKVGSIDDNSGGGIVMYRSSKTAANMAFRCLEIDLADRGISTVILHPGWVQTDMGGENALIDVATSVAGLRERIAETNSDNSGRFVAYDGQPIAW</sequence>
<accession>A0ABS6V3R6</accession>
<dbReference type="Proteomes" id="UP000698028">
    <property type="component" value="Unassembled WGS sequence"/>
</dbReference>
<organism evidence="1 2">
    <name type="scientific">Sphingomicrobium clamense</name>
    <dbReference type="NCBI Taxonomy" id="2851013"/>
    <lineage>
        <taxon>Bacteria</taxon>
        <taxon>Pseudomonadati</taxon>
        <taxon>Pseudomonadota</taxon>
        <taxon>Alphaproteobacteria</taxon>
        <taxon>Sphingomonadales</taxon>
        <taxon>Sphingomonadaceae</taxon>
        <taxon>Sphingomicrobium</taxon>
    </lineage>
</organism>
<keyword evidence="2" id="KW-1185">Reference proteome</keyword>
<evidence type="ECO:0000313" key="2">
    <source>
        <dbReference type="Proteomes" id="UP000698028"/>
    </source>
</evidence>
<dbReference type="EMBL" id="JAHVAH010000001">
    <property type="protein sequence ID" value="MBW0143842.1"/>
    <property type="molecule type" value="Genomic_DNA"/>
</dbReference>
<dbReference type="PANTHER" id="PTHR45458:SF1">
    <property type="entry name" value="SHORT CHAIN DEHYDROGENASE"/>
    <property type="match status" value="1"/>
</dbReference>
<comment type="caution">
    <text evidence="1">The sequence shown here is derived from an EMBL/GenBank/DDBJ whole genome shotgun (WGS) entry which is preliminary data.</text>
</comment>
<name>A0ABS6V3R6_9SPHN</name>
<dbReference type="InterPro" id="IPR002347">
    <property type="entry name" value="SDR_fam"/>
</dbReference>
<protein>
    <submittedName>
        <fullName evidence="1">SDR family oxidoreductase</fullName>
    </submittedName>
</protein>
<dbReference type="InterPro" id="IPR052184">
    <property type="entry name" value="SDR_enzymes"/>
</dbReference>
<gene>
    <name evidence="1" type="ORF">KTQ36_00860</name>
</gene>
<evidence type="ECO:0000313" key="1">
    <source>
        <dbReference type="EMBL" id="MBW0143842.1"/>
    </source>
</evidence>
<dbReference type="CDD" id="cd05325">
    <property type="entry name" value="carb_red_sniffer_like_SDR_c"/>
    <property type="match status" value="1"/>
</dbReference>
<reference evidence="1 2" key="1">
    <citation type="submission" date="2021-07" db="EMBL/GenBank/DDBJ databases">
        <title>The draft genome sequence of Sphingomicrobium sp. B8.</title>
        <authorList>
            <person name="Mu L."/>
        </authorList>
    </citation>
    <scope>NUCLEOTIDE SEQUENCE [LARGE SCALE GENOMIC DNA]</scope>
    <source>
        <strain evidence="1 2">B8</strain>
    </source>
</reference>
<dbReference type="Pfam" id="PF00106">
    <property type="entry name" value="adh_short"/>
    <property type="match status" value="1"/>
</dbReference>